<dbReference type="EMBL" id="WIWV01000152">
    <property type="protein sequence ID" value="KAF7712779.1"/>
    <property type="molecule type" value="Genomic_DNA"/>
</dbReference>
<evidence type="ECO:0000256" key="2">
    <source>
        <dbReference type="ARBA" id="ARBA00023015"/>
    </source>
</evidence>
<keyword evidence="2" id="KW-0805">Transcription regulation</keyword>
<feature type="compositionally biased region" description="Polar residues" evidence="6">
    <location>
        <begin position="99"/>
        <end position="115"/>
    </location>
</feature>
<dbReference type="GO" id="GO:0000981">
    <property type="term" value="F:DNA-binding transcription factor activity, RNA polymerase II-specific"/>
    <property type="evidence" value="ECO:0007669"/>
    <property type="project" value="InterPro"/>
</dbReference>
<dbReference type="AlphaFoldDB" id="A0A8J8W034"/>
<comment type="subcellular location">
    <subcellularLocation>
        <location evidence="1">Nucleus</location>
    </subcellularLocation>
</comment>
<comment type="caution">
    <text evidence="8">The sequence shown here is derived from an EMBL/GenBank/DDBJ whole genome shotgun (WGS) entry which is preliminary data.</text>
</comment>
<keyword evidence="9" id="KW-1185">Reference proteome</keyword>
<dbReference type="GO" id="GO:0008270">
    <property type="term" value="F:zinc ion binding"/>
    <property type="evidence" value="ECO:0007669"/>
    <property type="project" value="InterPro"/>
</dbReference>
<dbReference type="InterPro" id="IPR001138">
    <property type="entry name" value="Zn2Cys6_DnaBD"/>
</dbReference>
<name>A0A8J8W034_9EURO</name>
<gene>
    <name evidence="8" type="ORF">PECM_002195</name>
</gene>
<reference evidence="8" key="1">
    <citation type="journal article" date="2020" name="Front. Microbiol.">
        <title>Gene regulatory networks of Penicillium echinulatum 2HH and Penicillium oxalicum 114-2 inferred by a computational biology approach.</title>
        <authorList>
            <person name="Lenz A.R."/>
            <person name="Galan-Vasquez E."/>
            <person name="Balbinot E."/>
            <person name="De Abreu F.P."/>
            <person name="De Oliveira N.S."/>
            <person name="Da Rosa L.O."/>
            <person name="De Avila E Silva S."/>
            <person name="Camassola M."/>
            <person name="Dillon A.J.P."/>
            <person name="Perez-Rueda E."/>
        </authorList>
    </citation>
    <scope>NUCLEOTIDE SEQUENCE</scope>
    <source>
        <strain evidence="8">S1M29</strain>
    </source>
</reference>
<evidence type="ECO:0000256" key="3">
    <source>
        <dbReference type="ARBA" id="ARBA00023125"/>
    </source>
</evidence>
<dbReference type="Gene3D" id="4.10.240.10">
    <property type="entry name" value="Zn(2)-C6 fungal-type DNA-binding domain"/>
    <property type="match status" value="1"/>
</dbReference>
<evidence type="ECO:0000313" key="9">
    <source>
        <dbReference type="Proteomes" id="UP000631181"/>
    </source>
</evidence>
<keyword evidence="4" id="KW-0804">Transcription</keyword>
<accession>A0A8J8W034</accession>
<keyword evidence="3" id="KW-0238">DNA-binding</keyword>
<evidence type="ECO:0000256" key="1">
    <source>
        <dbReference type="ARBA" id="ARBA00004123"/>
    </source>
</evidence>
<dbReference type="InterPro" id="IPR051089">
    <property type="entry name" value="prtT"/>
</dbReference>
<keyword evidence="5" id="KW-0539">Nucleus</keyword>
<dbReference type="GO" id="GO:0005634">
    <property type="term" value="C:nucleus"/>
    <property type="evidence" value="ECO:0007669"/>
    <property type="project" value="UniProtKB-SubCell"/>
</dbReference>
<dbReference type="Proteomes" id="UP000631181">
    <property type="component" value="Unassembled WGS sequence"/>
</dbReference>
<dbReference type="SUPFAM" id="SSF57701">
    <property type="entry name" value="Zn2/Cys6 DNA-binding domain"/>
    <property type="match status" value="1"/>
</dbReference>
<feature type="domain" description="Zn(2)-C6 fungal-type" evidence="7">
    <location>
        <begin position="17"/>
        <end position="47"/>
    </location>
</feature>
<protein>
    <submittedName>
        <fullName evidence="8">Fungal Zn(2)-Cys(6) binuclear cluster domain-containing protein</fullName>
    </submittedName>
</protein>
<evidence type="ECO:0000259" key="7">
    <source>
        <dbReference type="PROSITE" id="PS00463"/>
    </source>
</evidence>
<dbReference type="CDD" id="cd12148">
    <property type="entry name" value="fungal_TF_MHR"/>
    <property type="match status" value="1"/>
</dbReference>
<dbReference type="InterPro" id="IPR036864">
    <property type="entry name" value="Zn2-C6_fun-type_DNA-bd_sf"/>
</dbReference>
<evidence type="ECO:0000256" key="5">
    <source>
        <dbReference type="ARBA" id="ARBA00023242"/>
    </source>
</evidence>
<proteinExistence type="predicted"/>
<evidence type="ECO:0000256" key="4">
    <source>
        <dbReference type="ARBA" id="ARBA00023163"/>
    </source>
</evidence>
<feature type="region of interest" description="Disordered" evidence="6">
    <location>
        <begin position="82"/>
        <end position="122"/>
    </location>
</feature>
<organism evidence="8 9">
    <name type="scientific">Penicillium ucsense</name>
    <dbReference type="NCBI Taxonomy" id="2839758"/>
    <lineage>
        <taxon>Eukaryota</taxon>
        <taxon>Fungi</taxon>
        <taxon>Dikarya</taxon>
        <taxon>Ascomycota</taxon>
        <taxon>Pezizomycotina</taxon>
        <taxon>Eurotiomycetes</taxon>
        <taxon>Eurotiomycetidae</taxon>
        <taxon>Eurotiales</taxon>
        <taxon>Aspergillaceae</taxon>
        <taxon>Penicillium</taxon>
    </lineage>
</organism>
<dbReference type="PANTHER" id="PTHR31845">
    <property type="entry name" value="FINGER DOMAIN PROTEIN, PUTATIVE-RELATED"/>
    <property type="match status" value="1"/>
</dbReference>
<dbReference type="PANTHER" id="PTHR31845:SF32">
    <property type="entry name" value="MISCELLANEOUS ZN(II)2CYS6 TRANSCRIPTION FACTOR (EUROFUNG)-RELATED"/>
    <property type="match status" value="1"/>
</dbReference>
<sequence length="584" mass="65421">MASSPPPNTTPAPYGRACANCSHAKSKCFQLAAGTGCERCQRLKKTCRPSTTVRKRNGRASTSKTAQLEAKLDSLMSLLLRDEPSTDTPGLSRLALPTTVPQVPQSQESGSSRTAYSEGIPTPPATIALGGSPRALDTLCSSIPISPENAEQMLSFFRTESIKNLPFAYIPSYMTSQQLRQEKPFFWLSIMAVTSPHCLQRESINLKLADFIHQKILIDFAPSMDILLGMMTFFSWATYSGRHQQILYPHVIMGLVCDLGINKPIPTEPSTMQAFKCAVGFKQNTPTSRTMEERRAVLGCYLITASIALTTSKIDALRWTPHMEESLSVLTNARECPEDERLVTLVKLSLVMDKAYHLQRDGDGHHAPYFYIKAFQSQLNLVKDSIPGSLRNDDSILFHIATTELVIHEIAMRAPSTPNTPDLQRLDSLYTSLQAAKTWLDLWLSQRPTEYMAFPYTIFGQLSRALVSLYRLSVLDDPAWDRNFVRTTANLLEYLNRMTYGMKMSTTHLAVPHQSEWNVFEKASTMFQCIREGWEPKLMEAWFPSPQSGAFDDTLNASNPPMLDETLPMNGLDDLWMMDVFGSL</sequence>
<dbReference type="GO" id="GO:0000976">
    <property type="term" value="F:transcription cis-regulatory region binding"/>
    <property type="evidence" value="ECO:0007669"/>
    <property type="project" value="TreeGrafter"/>
</dbReference>
<evidence type="ECO:0000313" key="8">
    <source>
        <dbReference type="EMBL" id="KAF7712779.1"/>
    </source>
</evidence>
<evidence type="ECO:0000256" key="6">
    <source>
        <dbReference type="SAM" id="MobiDB-lite"/>
    </source>
</evidence>
<dbReference type="PROSITE" id="PS00463">
    <property type="entry name" value="ZN2_CY6_FUNGAL_1"/>
    <property type="match status" value="1"/>
</dbReference>
<dbReference type="OrthoDB" id="1600564at2759"/>